<gene>
    <name evidence="1" type="ORF">PSm6_44170</name>
</gene>
<evidence type="ECO:0000313" key="1">
    <source>
        <dbReference type="EMBL" id="BCD88010.1"/>
    </source>
</evidence>
<proteinExistence type="predicted"/>
<keyword evidence="2" id="KW-1185">Reference proteome</keyword>
<dbReference type="Proteomes" id="UP001064896">
    <property type="component" value="Chromosome"/>
</dbReference>
<protein>
    <recommendedName>
        <fullName evidence="3">DNA-binding protein</fullName>
    </recommendedName>
</protein>
<accession>A0ABM7LF82</accession>
<evidence type="ECO:0000313" key="2">
    <source>
        <dbReference type="Proteomes" id="UP001064896"/>
    </source>
</evidence>
<sequence>MSAAHQSIEDEHDKLTEVQFAAFLGTTVAALRTRRFRKQIPEGVWIKLGRETIYSKRRYDEWLENQWTCPPGWKSSATPSVSASPGTEDVAAKHFRFPSRKKASRLHPDCVLR</sequence>
<evidence type="ECO:0008006" key="3">
    <source>
        <dbReference type="Google" id="ProtNLM"/>
    </source>
</evidence>
<organism evidence="1 2">
    <name type="scientific">Pseudomonas solani</name>
    <dbReference type="NCBI Taxonomy" id="2731552"/>
    <lineage>
        <taxon>Bacteria</taxon>
        <taxon>Pseudomonadati</taxon>
        <taxon>Pseudomonadota</taxon>
        <taxon>Gammaproteobacteria</taxon>
        <taxon>Pseudomonadales</taxon>
        <taxon>Pseudomonadaceae</taxon>
        <taxon>Pseudomonas</taxon>
    </lineage>
</organism>
<name>A0ABM7LF82_9PSED</name>
<reference evidence="1" key="1">
    <citation type="submission" date="2020-05" db="EMBL/GenBank/DDBJ databases">
        <title>Complete genome sequence of Pseudomonas sp. Sm006.</title>
        <authorList>
            <person name="Takeuchi K."/>
            <person name="Someya N."/>
        </authorList>
    </citation>
    <scope>NUCLEOTIDE SEQUENCE</scope>
    <source>
        <strain evidence="1">Sm006</strain>
    </source>
</reference>
<dbReference type="EMBL" id="AP023081">
    <property type="protein sequence ID" value="BCD88010.1"/>
    <property type="molecule type" value="Genomic_DNA"/>
</dbReference>